<feature type="transmembrane region" description="Helical" evidence="1">
    <location>
        <begin position="69"/>
        <end position="85"/>
    </location>
</feature>
<dbReference type="Proteomes" id="UP000184184">
    <property type="component" value="Unassembled WGS sequence"/>
</dbReference>
<dbReference type="FunFam" id="3.30.70.270:FF:000001">
    <property type="entry name" value="Diguanylate cyclase domain protein"/>
    <property type="match status" value="1"/>
</dbReference>
<keyword evidence="1" id="KW-0472">Membrane</keyword>
<feature type="transmembrane region" description="Helical" evidence="1">
    <location>
        <begin position="35"/>
        <end position="57"/>
    </location>
</feature>
<feature type="transmembrane region" description="Helical" evidence="1">
    <location>
        <begin position="6"/>
        <end position="26"/>
    </location>
</feature>
<dbReference type="PANTHER" id="PTHR45138:SF9">
    <property type="entry name" value="DIGUANYLATE CYCLASE DGCM-RELATED"/>
    <property type="match status" value="1"/>
</dbReference>
<keyword evidence="1" id="KW-1133">Transmembrane helix</keyword>
<dbReference type="SUPFAM" id="SSF55073">
    <property type="entry name" value="Nucleotide cyclase"/>
    <property type="match status" value="1"/>
</dbReference>
<evidence type="ECO:0000313" key="4">
    <source>
        <dbReference type="Proteomes" id="UP000184184"/>
    </source>
</evidence>
<dbReference type="AlphaFoldDB" id="A0A1M7P314"/>
<dbReference type="STRING" id="1027249.SAMN05216179_1940"/>
<accession>A0A1M7P314</accession>
<dbReference type="PROSITE" id="PS50887">
    <property type="entry name" value="GGDEF"/>
    <property type="match status" value="1"/>
</dbReference>
<protein>
    <submittedName>
        <fullName evidence="3">Diguanylate cyclase (GGDEF) domain-containing protein</fullName>
    </submittedName>
</protein>
<dbReference type="InterPro" id="IPR043128">
    <property type="entry name" value="Rev_trsase/Diguanyl_cyclase"/>
</dbReference>
<dbReference type="CDD" id="cd01949">
    <property type="entry name" value="GGDEF"/>
    <property type="match status" value="1"/>
</dbReference>
<dbReference type="InterPro" id="IPR000160">
    <property type="entry name" value="GGDEF_dom"/>
</dbReference>
<feature type="domain" description="GGDEF" evidence="2">
    <location>
        <begin position="380"/>
        <end position="515"/>
    </location>
</feature>
<dbReference type="Pfam" id="PF00990">
    <property type="entry name" value="GGDEF"/>
    <property type="match status" value="1"/>
</dbReference>
<dbReference type="SMART" id="SM00267">
    <property type="entry name" value="GGDEF"/>
    <property type="match status" value="1"/>
</dbReference>
<keyword evidence="4" id="KW-1185">Reference proteome</keyword>
<evidence type="ECO:0000313" key="3">
    <source>
        <dbReference type="EMBL" id="SHN10902.1"/>
    </source>
</evidence>
<dbReference type="InterPro" id="IPR050469">
    <property type="entry name" value="Diguanylate_Cyclase"/>
</dbReference>
<dbReference type="InterPro" id="IPR029787">
    <property type="entry name" value="Nucleotide_cyclase"/>
</dbReference>
<evidence type="ECO:0000259" key="2">
    <source>
        <dbReference type="PROSITE" id="PS50887"/>
    </source>
</evidence>
<evidence type="ECO:0000256" key="1">
    <source>
        <dbReference type="SAM" id="Phobius"/>
    </source>
</evidence>
<dbReference type="InterPro" id="IPR035965">
    <property type="entry name" value="PAS-like_dom_sf"/>
</dbReference>
<dbReference type="InterPro" id="IPR031621">
    <property type="entry name" value="HisKA_7TM"/>
</dbReference>
<dbReference type="Pfam" id="PF16927">
    <property type="entry name" value="HisKA_7TM"/>
    <property type="match status" value="1"/>
</dbReference>
<proteinExistence type="predicted"/>
<feature type="transmembrane region" description="Helical" evidence="1">
    <location>
        <begin position="145"/>
        <end position="165"/>
    </location>
</feature>
<gene>
    <name evidence="3" type="ORF">SAMN05216179_1940</name>
</gene>
<dbReference type="EMBL" id="FRCZ01000003">
    <property type="protein sequence ID" value="SHN10902.1"/>
    <property type="molecule type" value="Genomic_DNA"/>
</dbReference>
<name>A0A1M7P314_9BACI</name>
<dbReference type="GO" id="GO:0052621">
    <property type="term" value="F:diguanylate cyclase activity"/>
    <property type="evidence" value="ECO:0007669"/>
    <property type="project" value="TreeGrafter"/>
</dbReference>
<dbReference type="PANTHER" id="PTHR45138">
    <property type="entry name" value="REGULATORY COMPONENTS OF SENSORY TRANSDUCTION SYSTEM"/>
    <property type="match status" value="1"/>
</dbReference>
<keyword evidence="1" id="KW-0812">Transmembrane</keyword>
<dbReference type="Gene3D" id="3.30.450.20">
    <property type="entry name" value="PAS domain"/>
    <property type="match status" value="1"/>
</dbReference>
<feature type="transmembrane region" description="Helical" evidence="1">
    <location>
        <begin position="177"/>
        <end position="197"/>
    </location>
</feature>
<dbReference type="RefSeq" id="WP_073201639.1">
    <property type="nucleotide sequence ID" value="NZ_FRCZ01000003.1"/>
</dbReference>
<reference evidence="3 4" key="1">
    <citation type="submission" date="2016-11" db="EMBL/GenBank/DDBJ databases">
        <authorList>
            <person name="Jaros S."/>
            <person name="Januszkiewicz K."/>
            <person name="Wedrychowicz H."/>
        </authorList>
    </citation>
    <scope>NUCLEOTIDE SEQUENCE [LARGE SCALE GENOMIC DNA]</scope>
    <source>
        <strain evidence="3 4">CGMCC 1.10681</strain>
    </source>
</reference>
<organism evidence="3 4">
    <name type="scientific">Gracilibacillus kekensis</name>
    <dbReference type="NCBI Taxonomy" id="1027249"/>
    <lineage>
        <taxon>Bacteria</taxon>
        <taxon>Bacillati</taxon>
        <taxon>Bacillota</taxon>
        <taxon>Bacilli</taxon>
        <taxon>Bacillales</taxon>
        <taxon>Bacillaceae</taxon>
        <taxon>Gracilibacillus</taxon>
    </lineage>
</organism>
<sequence length="515" mass="59348">MQSIEPYTLYITTMGFLILFFSIVLLKRPVNFSRVLLSISLILASLFMILTALELYVQDFNAMVWLRNFQQIALFLCPVFLFGFARELADTNPQKNIRYMTYLSIPAIIGIVLIFTNSSHQWMRSEVSVQTIHGLTEIITTSTSMGMFFVSYIIFLTLLPVFTLLRNMHDLPTHLRLSHVLSSTAILLPLLSVLILPYMSFDIPGQVALSFSLMSFMLIFIFKRYDFNAIWPVSRSKILESLVEGILLFDTQFNLLEINKAGFEIIQKWIPTKDEHSLIGQKAENLFNTEKIKKSLYAKKTSSFEWKVKVGDSTCFLHVNIVPIGYYGQELMLIVFTDITEKKLIENRLYTLAHYDTLTDICNRHSFIEKFNRKINKDHFPISLLLLDIDHFKQFNDQYGHLIGDKVLKQFAKVLTEFFATKEYHVVVGRIGGEEFAVLLEMKADAATNLANQFQKKLSEYSINVNGYEYENITVSIGVATTYQQTSFETVYKEADDGLYQAKRAGRDRVEMINT</sequence>
<feature type="transmembrane region" description="Helical" evidence="1">
    <location>
        <begin position="203"/>
        <end position="222"/>
    </location>
</feature>
<dbReference type="Gene3D" id="3.30.70.270">
    <property type="match status" value="1"/>
</dbReference>
<feature type="transmembrane region" description="Helical" evidence="1">
    <location>
        <begin position="97"/>
        <end position="116"/>
    </location>
</feature>
<dbReference type="SUPFAM" id="SSF55785">
    <property type="entry name" value="PYP-like sensor domain (PAS domain)"/>
    <property type="match status" value="1"/>
</dbReference>
<dbReference type="NCBIfam" id="TIGR00254">
    <property type="entry name" value="GGDEF"/>
    <property type="match status" value="1"/>
</dbReference>